<evidence type="ECO:0000313" key="1">
    <source>
        <dbReference type="EMBL" id="QKS25121.1"/>
    </source>
</evidence>
<reference evidence="1 2" key="1">
    <citation type="submission" date="2019-12" db="EMBL/GenBank/DDBJ databases">
        <title>Genome sequencing and assembly of endphytes of Porphyra tenera.</title>
        <authorList>
            <person name="Park J.M."/>
            <person name="Shin R."/>
            <person name="Jo S.H."/>
        </authorList>
    </citation>
    <scope>NUCLEOTIDE SEQUENCE [LARGE SCALE GENOMIC DNA]</scope>
    <source>
        <strain evidence="1 2">GPM3</strain>
    </source>
</reference>
<protein>
    <submittedName>
        <fullName evidence="1">Uncharacterized protein</fullName>
    </submittedName>
</protein>
<dbReference type="AntiFam" id="ANF00181">
    <property type="entry name" value="Shadow ORF (opposite rpmE)"/>
</dbReference>
<gene>
    <name evidence="1" type="ORF">FX987_02911</name>
</gene>
<dbReference type="EMBL" id="CP054580">
    <property type="protein sequence ID" value="QKS25121.1"/>
    <property type="molecule type" value="Genomic_DNA"/>
</dbReference>
<keyword evidence="2" id="KW-1185">Reference proteome</keyword>
<dbReference type="Proteomes" id="UP000509761">
    <property type="component" value="Chromosome"/>
</dbReference>
<dbReference type="AlphaFoldDB" id="A0AAP9NNG5"/>
<accession>A0AAP9NNG5</accession>
<sequence length="119" mass="12882">MNRHAGDMAIRLGLAALNSSAETLVETLYAATSGRLLLLTSVERVAVRAHIQGEVLTRGRTYLESGAARTAGGDRVVIRVNTLSHFEPHEAICRHLISCQVPHTGLEKTTNRLAALSLR</sequence>
<name>A0AAP9NNG5_9GAMM</name>
<proteinExistence type="predicted"/>
<evidence type="ECO:0000313" key="2">
    <source>
        <dbReference type="Proteomes" id="UP000509761"/>
    </source>
</evidence>
<organism evidence="1 2">
    <name type="scientific">Vreelandella titanicae</name>
    <dbReference type="NCBI Taxonomy" id="664683"/>
    <lineage>
        <taxon>Bacteria</taxon>
        <taxon>Pseudomonadati</taxon>
        <taxon>Pseudomonadota</taxon>
        <taxon>Gammaproteobacteria</taxon>
        <taxon>Oceanospirillales</taxon>
        <taxon>Halomonadaceae</taxon>
        <taxon>Vreelandella</taxon>
    </lineage>
</organism>